<dbReference type="Gene3D" id="1.10.287.570">
    <property type="entry name" value="Helical hairpin bin"/>
    <property type="match status" value="1"/>
</dbReference>
<evidence type="ECO:0000256" key="5">
    <source>
        <dbReference type="ARBA" id="ARBA00022692"/>
    </source>
</evidence>
<evidence type="ECO:0000256" key="1">
    <source>
        <dbReference type="ARBA" id="ARBA00004651"/>
    </source>
</evidence>
<dbReference type="InterPro" id="IPR011531">
    <property type="entry name" value="HCO3_transpt-like_TM_dom"/>
</dbReference>
<evidence type="ECO:0000313" key="13">
    <source>
        <dbReference type="Proteomes" id="UP000030764"/>
    </source>
</evidence>
<evidence type="ECO:0000256" key="2">
    <source>
        <dbReference type="ARBA" id="ARBA00010993"/>
    </source>
</evidence>
<evidence type="ECO:0000259" key="10">
    <source>
        <dbReference type="Pfam" id="PF00955"/>
    </source>
</evidence>
<evidence type="ECO:0000256" key="7">
    <source>
        <dbReference type="ARBA" id="ARBA00023065"/>
    </source>
</evidence>
<dbReference type="Pfam" id="PF07565">
    <property type="entry name" value="Band_3_cyto"/>
    <property type="match status" value="1"/>
</dbReference>
<dbReference type="SUPFAM" id="SSF55804">
    <property type="entry name" value="Phoshotransferase/anion transport protein"/>
    <property type="match status" value="1"/>
</dbReference>
<evidence type="ECO:0000256" key="3">
    <source>
        <dbReference type="ARBA" id="ARBA00022448"/>
    </source>
</evidence>
<feature type="transmembrane region" description="Helical" evidence="9">
    <location>
        <begin position="610"/>
        <end position="628"/>
    </location>
</feature>
<dbReference type="GO" id="GO:0051453">
    <property type="term" value="P:regulation of intracellular pH"/>
    <property type="evidence" value="ECO:0007669"/>
    <property type="project" value="TreeGrafter"/>
</dbReference>
<keyword evidence="8 9" id="KW-0472">Membrane</keyword>
<evidence type="ECO:0000256" key="9">
    <source>
        <dbReference type="RuleBase" id="RU362035"/>
    </source>
</evidence>
<dbReference type="GO" id="GO:0005886">
    <property type="term" value="C:plasma membrane"/>
    <property type="evidence" value="ECO:0007669"/>
    <property type="project" value="UniProtKB-SubCell"/>
</dbReference>
<dbReference type="InterPro" id="IPR016152">
    <property type="entry name" value="PTrfase/Anion_transptr"/>
</dbReference>
<organism evidence="12 13">
    <name type="scientific">Trichuris suis</name>
    <name type="common">pig whipworm</name>
    <dbReference type="NCBI Taxonomy" id="68888"/>
    <lineage>
        <taxon>Eukaryota</taxon>
        <taxon>Metazoa</taxon>
        <taxon>Ecdysozoa</taxon>
        <taxon>Nematoda</taxon>
        <taxon>Enoplea</taxon>
        <taxon>Dorylaimia</taxon>
        <taxon>Trichinellida</taxon>
        <taxon>Trichuridae</taxon>
        <taxon>Trichuris</taxon>
    </lineage>
</organism>
<comment type="subcellular location">
    <subcellularLocation>
        <location evidence="1">Cell membrane</location>
        <topology evidence="1">Multi-pass membrane protein</topology>
    </subcellularLocation>
    <subcellularLocation>
        <location evidence="9">Membrane</location>
        <topology evidence="9">Multi-pass membrane protein</topology>
    </subcellularLocation>
</comment>
<keyword evidence="4" id="KW-1003">Cell membrane</keyword>
<feature type="domain" description="Bicarbonate transporter-like transmembrane" evidence="10">
    <location>
        <begin position="379"/>
        <end position="924"/>
    </location>
</feature>
<feature type="domain" description="Band 3 cytoplasmic" evidence="11">
    <location>
        <begin position="50"/>
        <end position="338"/>
    </location>
</feature>
<evidence type="ECO:0000313" key="12">
    <source>
        <dbReference type="EMBL" id="KFD58004.1"/>
    </source>
</evidence>
<dbReference type="Pfam" id="PF00955">
    <property type="entry name" value="HCO3_cotransp"/>
    <property type="match status" value="1"/>
</dbReference>
<dbReference type="Proteomes" id="UP000030764">
    <property type="component" value="Unassembled WGS sequence"/>
</dbReference>
<feature type="transmembrane region" description="Helical" evidence="9">
    <location>
        <begin position="498"/>
        <end position="524"/>
    </location>
</feature>
<gene>
    <name evidence="12" type="ORF">M513_01237</name>
</gene>
<comment type="similarity">
    <text evidence="2 9">Belongs to the anion exchanger (TC 2.A.31) family.</text>
</comment>
<dbReference type="GO" id="GO:0008510">
    <property type="term" value="F:sodium:bicarbonate symporter activity"/>
    <property type="evidence" value="ECO:0007669"/>
    <property type="project" value="TreeGrafter"/>
</dbReference>
<dbReference type="InterPro" id="IPR003020">
    <property type="entry name" value="HCO3_transpt_euk"/>
</dbReference>
<feature type="transmembrane region" description="Helical" evidence="9">
    <location>
        <begin position="867"/>
        <end position="886"/>
    </location>
</feature>
<dbReference type="PANTHER" id="PTHR11453:SF36">
    <property type="entry name" value="ANION EXCHANGE PROTEIN"/>
    <property type="match status" value="1"/>
</dbReference>
<feature type="transmembrane region" description="Helical" evidence="9">
    <location>
        <begin position="530"/>
        <end position="551"/>
    </location>
</feature>
<dbReference type="GO" id="GO:0008509">
    <property type="term" value="F:monoatomic anion transmembrane transporter activity"/>
    <property type="evidence" value="ECO:0007669"/>
    <property type="project" value="InterPro"/>
</dbReference>
<feature type="transmembrane region" description="Helical" evidence="9">
    <location>
        <begin position="892"/>
        <end position="908"/>
    </location>
</feature>
<keyword evidence="6 9" id="KW-1133">Transmembrane helix</keyword>
<evidence type="ECO:0000256" key="8">
    <source>
        <dbReference type="ARBA" id="ARBA00023136"/>
    </source>
</evidence>
<dbReference type="Gene3D" id="3.40.930.10">
    <property type="entry name" value="Mannitol-specific EII, Chain A"/>
    <property type="match status" value="1"/>
</dbReference>
<dbReference type="GO" id="GO:0005452">
    <property type="term" value="F:solute:inorganic anion antiporter activity"/>
    <property type="evidence" value="ECO:0007669"/>
    <property type="project" value="InterPro"/>
</dbReference>
<feature type="transmembrane region" description="Helical" evidence="9">
    <location>
        <begin position="648"/>
        <end position="673"/>
    </location>
</feature>
<dbReference type="NCBIfam" id="TIGR00834">
    <property type="entry name" value="ae"/>
    <property type="match status" value="1"/>
</dbReference>
<dbReference type="AlphaFoldDB" id="A0A085MLA8"/>
<proteinExistence type="inferred from homology"/>
<name>A0A085MLA8_9BILA</name>
<feature type="transmembrane region" description="Helical" evidence="9">
    <location>
        <begin position="444"/>
        <end position="462"/>
    </location>
</feature>
<dbReference type="PANTHER" id="PTHR11453">
    <property type="entry name" value="ANION EXCHANGE PROTEIN"/>
    <property type="match status" value="1"/>
</dbReference>
<feature type="transmembrane region" description="Helical" evidence="9">
    <location>
        <begin position="694"/>
        <end position="714"/>
    </location>
</feature>
<evidence type="ECO:0000259" key="11">
    <source>
        <dbReference type="Pfam" id="PF07565"/>
    </source>
</evidence>
<keyword evidence="7 9" id="KW-0406">Ion transport</keyword>
<reference evidence="12 13" key="1">
    <citation type="journal article" date="2014" name="Nat. Genet.">
        <title>Genome and transcriptome of the porcine whipworm Trichuris suis.</title>
        <authorList>
            <person name="Jex A.R."/>
            <person name="Nejsum P."/>
            <person name="Schwarz E.M."/>
            <person name="Hu L."/>
            <person name="Young N.D."/>
            <person name="Hall R.S."/>
            <person name="Korhonen P.K."/>
            <person name="Liao S."/>
            <person name="Thamsborg S."/>
            <person name="Xia J."/>
            <person name="Xu P."/>
            <person name="Wang S."/>
            <person name="Scheerlinck J.P."/>
            <person name="Hofmann A."/>
            <person name="Sternberg P.W."/>
            <person name="Wang J."/>
            <person name="Gasser R.B."/>
        </authorList>
    </citation>
    <scope>NUCLEOTIDE SEQUENCE [LARGE SCALE GENOMIC DNA]</scope>
    <source>
        <strain evidence="12">DCEP-RM93M</strain>
    </source>
</reference>
<protein>
    <recommendedName>
        <fullName evidence="9">Anion exchange protein</fullName>
    </recommendedName>
</protein>
<dbReference type="InterPro" id="IPR013769">
    <property type="entry name" value="Band3_cytoplasmic_dom"/>
</dbReference>
<evidence type="ECO:0000256" key="6">
    <source>
        <dbReference type="ARBA" id="ARBA00022989"/>
    </source>
</evidence>
<feature type="transmembrane region" description="Helical" evidence="9">
    <location>
        <begin position="823"/>
        <end position="847"/>
    </location>
</feature>
<feature type="transmembrane region" description="Helical" evidence="9">
    <location>
        <begin position="734"/>
        <end position="764"/>
    </location>
</feature>
<keyword evidence="13" id="KW-1185">Reference proteome</keyword>
<dbReference type="EMBL" id="KL363186">
    <property type="protein sequence ID" value="KFD58004.1"/>
    <property type="molecule type" value="Genomic_DNA"/>
</dbReference>
<feature type="non-terminal residue" evidence="12">
    <location>
        <position position="937"/>
    </location>
</feature>
<keyword evidence="3 9" id="KW-0813">Transport</keyword>
<dbReference type="PRINTS" id="PR01231">
    <property type="entry name" value="HCO3TRNSPORT"/>
</dbReference>
<accession>A0A085MLA8</accession>
<feature type="transmembrane region" description="Helical" evidence="9">
    <location>
        <begin position="412"/>
        <end position="432"/>
    </location>
</feature>
<keyword evidence="5 9" id="KW-0812">Transmembrane</keyword>
<sequence>MARRNAEDQEAALSLLAEKPVDQVRFLLDSVVPEVSNAIEESRDAGGAPIFCELLELHEQTENKGFIWREKARWVKYEETVGISGERWSKPHISLLAYQSIMTLRKLLADGLLLTDCEPRDFAELVGKDQFSNHLCKADYVSVKPRLGNLVDGFVKRQYTESAMADQLEHLLLSPKHYMKESLERLKKVLSFTIKDKKRSFDKSIASTPSSETPLSDLKLSVAQSFKRKLQERTVVAVILVGFTDLVKTMGSAFVRLRVDQAIPALSQVNLPIRYVFLLLAPTNCTVDVASIGRCLASILIDSTSSKCLTDSVTGEQLSNVVDDFITRSRIIPPNKIPEDMYLEVSKIDAQDAMTDDLQKATPEEPSHFNLEGLLYTGRLFGGLFDDMKRIFPRYLSDITDAFTSFSSFSQITAATLFLFLTNLANIIIFGAVMSHSLDNQMGIMECIISGCISGVLFGLLSGQPLNILSATGPVLIFESIFYRVCESHGIDFMAARGWLCMWTAVIIILLVAFDTSFLVAFITRFTEELFATLIAVIFVVEAIQGMANIYKEHPIVTDPQMLFDEPPCHCVANSSNGSSTFLWENFTVKDCESDGGTVQGLRCHFYPDIFLFSLLLFLLAYLVMYSLKKFRTSAFFPDKVRETLANFAPLFSIVIATVVSELVGLKVPKLILPSTFRPSIDRSWIVNWLNIKAWWIYIVTFFPALLLTILLVMDQQITAVIVNRPENLLKKGFGYHLDLLVIAILTIICGVFGLPIFVAATMLSISHIESLKVVSECKAPGEKPAFVGIREQRVSALAAHLLIGLSLLLTPVLQMIPLPALLGVFLHMGLSCLLEQQFVQRILLLFSPVKYQPNYKFLGVVPFRRVFIFTAIQAVAFIILCVVKYTKSISLFFPLMLLVMVIIRKLLDKVFSRLDLQALDDLLPLWNQLKGRKAKC</sequence>
<evidence type="ECO:0000256" key="4">
    <source>
        <dbReference type="ARBA" id="ARBA00022475"/>
    </source>
</evidence>